<feature type="compositionally biased region" description="Basic and acidic residues" evidence="1">
    <location>
        <begin position="16"/>
        <end position="31"/>
    </location>
</feature>
<comment type="caution">
    <text evidence="2">The sequence shown here is derived from an EMBL/GenBank/DDBJ whole genome shotgun (WGS) entry which is preliminary data.</text>
</comment>
<sequence length="45" mass="4987">MREVLEIASRTLPRKAARELRAAVHPTDKRYSARSMPGSGAHGVR</sequence>
<accession>A0A853B0F7</accession>
<evidence type="ECO:0000313" key="3">
    <source>
        <dbReference type="Proteomes" id="UP000549616"/>
    </source>
</evidence>
<organism evidence="2 3">
    <name type="scientific">Amycolatopsis endophytica</name>
    <dbReference type="NCBI Taxonomy" id="860233"/>
    <lineage>
        <taxon>Bacteria</taxon>
        <taxon>Bacillati</taxon>
        <taxon>Actinomycetota</taxon>
        <taxon>Actinomycetes</taxon>
        <taxon>Pseudonocardiales</taxon>
        <taxon>Pseudonocardiaceae</taxon>
        <taxon>Amycolatopsis</taxon>
    </lineage>
</organism>
<protein>
    <submittedName>
        <fullName evidence="2">Uncharacterized protein</fullName>
    </submittedName>
</protein>
<evidence type="ECO:0000256" key="1">
    <source>
        <dbReference type="SAM" id="MobiDB-lite"/>
    </source>
</evidence>
<evidence type="ECO:0000313" key="2">
    <source>
        <dbReference type="EMBL" id="NYI88543.1"/>
    </source>
</evidence>
<dbReference type="EMBL" id="JACCFK010000001">
    <property type="protein sequence ID" value="NYI88543.1"/>
    <property type="molecule type" value="Genomic_DNA"/>
</dbReference>
<dbReference type="RefSeq" id="WP_179772764.1">
    <property type="nucleotide sequence ID" value="NZ_JACCFK010000001.1"/>
</dbReference>
<gene>
    <name evidence="2" type="ORF">HNR02_001866</name>
</gene>
<name>A0A853B0F7_9PSEU</name>
<dbReference type="Proteomes" id="UP000549616">
    <property type="component" value="Unassembled WGS sequence"/>
</dbReference>
<proteinExistence type="predicted"/>
<feature type="region of interest" description="Disordered" evidence="1">
    <location>
        <begin position="16"/>
        <end position="45"/>
    </location>
</feature>
<keyword evidence="3" id="KW-1185">Reference proteome</keyword>
<reference evidence="2 3" key="1">
    <citation type="submission" date="2020-07" db="EMBL/GenBank/DDBJ databases">
        <title>Sequencing the genomes of 1000 actinobacteria strains.</title>
        <authorList>
            <person name="Klenk H.-P."/>
        </authorList>
    </citation>
    <scope>NUCLEOTIDE SEQUENCE [LARGE SCALE GENOMIC DNA]</scope>
    <source>
        <strain evidence="2 3">DSM 104006</strain>
    </source>
</reference>
<dbReference type="AlphaFoldDB" id="A0A853B0F7"/>